<feature type="chain" id="PRO_5043776855" evidence="6">
    <location>
        <begin position="20"/>
        <end position="515"/>
    </location>
</feature>
<keyword evidence="3 6" id="KW-0732">Signal</keyword>
<keyword evidence="4" id="KW-0378">Hydrolase</keyword>
<feature type="signal peptide" evidence="6">
    <location>
        <begin position="1"/>
        <end position="19"/>
    </location>
</feature>
<name>A0AAW0C2E1_9AGAR</name>
<keyword evidence="2" id="KW-0645">Protease</keyword>
<dbReference type="EMBL" id="JAWWNJ010000023">
    <property type="protein sequence ID" value="KAK7032840.1"/>
    <property type="molecule type" value="Genomic_DNA"/>
</dbReference>
<sequence>MLSFACIVGALACLQVVTSVRPPNGLLPLKQPPFTFSDGQAASLAPAASPIAYFFDQLLDHSNPSLGTFRQRFWFYDGYYQEGGPVVLFNAYASLYTGYLKNGTISGAIASATGGATIVLEHRYWGASVPFADYSTANMRYFTLENSVQDYAYFAKNVQLPFTNGTKALPPPETAWILTGGSYPGLLAAYAKQTFPDLFYVSYGSSAPVEVTICSYGYFLPVAAGAPANCSADMKRVITHWDSVMTLGTKQQKHDLLSIFGLQNVTHIADASSALQLAPWSWQSLGPAVGAHQEFFDFCDTLEVKDGVAAGAKGYGLDYALKQWGSWQIQTNAEVCGNPYAGDECWGTYDSNAFFYHDVDTSNTYRPWITQLGMWQDGDPTGPSIVSRFVNVAYWERQCPLYFPPENGVAVPKAAPANQVNARFDGWYINEDHMLFVNGQFDPWRSGSVSSQLPWAPRRRSTAKQPILLVETGVHCLITSTAQANPHTRVVFDQVVAQMVQWMKDWNVARVVPSS</sequence>
<comment type="similarity">
    <text evidence="1">Belongs to the peptidase S28 family.</text>
</comment>
<evidence type="ECO:0000256" key="3">
    <source>
        <dbReference type="ARBA" id="ARBA00022729"/>
    </source>
</evidence>
<keyword evidence="7" id="KW-0121">Carboxypeptidase</keyword>
<evidence type="ECO:0000256" key="6">
    <source>
        <dbReference type="SAM" id="SignalP"/>
    </source>
</evidence>
<dbReference type="GO" id="GO:0006508">
    <property type="term" value="P:proteolysis"/>
    <property type="evidence" value="ECO:0007669"/>
    <property type="project" value="UniProtKB-KW"/>
</dbReference>
<protein>
    <submittedName>
        <fullName evidence="7">Serine carboxypeptidase S28-domain-containing protein</fullName>
    </submittedName>
</protein>
<dbReference type="PANTHER" id="PTHR11010">
    <property type="entry name" value="PROTEASE S28 PRO-X CARBOXYPEPTIDASE-RELATED"/>
    <property type="match status" value="1"/>
</dbReference>
<reference evidence="7 8" key="1">
    <citation type="journal article" date="2024" name="J Genomics">
        <title>Draft genome sequencing and assembly of Favolaschia claudopus CIRM-BRFM 2984 isolated from oak limbs.</title>
        <authorList>
            <person name="Navarro D."/>
            <person name="Drula E."/>
            <person name="Chaduli D."/>
            <person name="Cazenave R."/>
            <person name="Ahrendt S."/>
            <person name="Wang J."/>
            <person name="Lipzen A."/>
            <person name="Daum C."/>
            <person name="Barry K."/>
            <person name="Grigoriev I.V."/>
            <person name="Favel A."/>
            <person name="Rosso M.N."/>
            <person name="Martin F."/>
        </authorList>
    </citation>
    <scope>NUCLEOTIDE SEQUENCE [LARGE SCALE GENOMIC DNA]</scope>
    <source>
        <strain evidence="7 8">CIRM-BRFM 2984</strain>
    </source>
</reference>
<comment type="caution">
    <text evidence="7">The sequence shown here is derived from an EMBL/GenBank/DDBJ whole genome shotgun (WGS) entry which is preliminary data.</text>
</comment>
<dbReference type="Gene3D" id="3.40.50.1820">
    <property type="entry name" value="alpha/beta hydrolase"/>
    <property type="match status" value="2"/>
</dbReference>
<evidence type="ECO:0000256" key="2">
    <source>
        <dbReference type="ARBA" id="ARBA00022670"/>
    </source>
</evidence>
<dbReference type="Pfam" id="PF05577">
    <property type="entry name" value="Peptidase_S28"/>
    <property type="match status" value="1"/>
</dbReference>
<dbReference type="InterPro" id="IPR008758">
    <property type="entry name" value="Peptidase_S28"/>
</dbReference>
<dbReference type="AlphaFoldDB" id="A0AAW0C2E1"/>
<dbReference type="GO" id="GO:0008239">
    <property type="term" value="F:dipeptidyl-peptidase activity"/>
    <property type="evidence" value="ECO:0007669"/>
    <property type="project" value="TreeGrafter"/>
</dbReference>
<organism evidence="7 8">
    <name type="scientific">Favolaschia claudopus</name>
    <dbReference type="NCBI Taxonomy" id="2862362"/>
    <lineage>
        <taxon>Eukaryota</taxon>
        <taxon>Fungi</taxon>
        <taxon>Dikarya</taxon>
        <taxon>Basidiomycota</taxon>
        <taxon>Agaricomycotina</taxon>
        <taxon>Agaricomycetes</taxon>
        <taxon>Agaricomycetidae</taxon>
        <taxon>Agaricales</taxon>
        <taxon>Marasmiineae</taxon>
        <taxon>Mycenaceae</taxon>
        <taxon>Favolaschia</taxon>
    </lineage>
</organism>
<accession>A0AAW0C2E1</accession>
<dbReference type="GO" id="GO:0004180">
    <property type="term" value="F:carboxypeptidase activity"/>
    <property type="evidence" value="ECO:0007669"/>
    <property type="project" value="UniProtKB-KW"/>
</dbReference>
<evidence type="ECO:0000313" key="7">
    <source>
        <dbReference type="EMBL" id="KAK7032840.1"/>
    </source>
</evidence>
<dbReference type="PANTHER" id="PTHR11010:SF23">
    <property type="entry name" value="SERINE PEPTIDASE"/>
    <property type="match status" value="1"/>
</dbReference>
<evidence type="ECO:0000256" key="1">
    <source>
        <dbReference type="ARBA" id="ARBA00011079"/>
    </source>
</evidence>
<proteinExistence type="inferred from homology"/>
<dbReference type="InterPro" id="IPR029058">
    <property type="entry name" value="AB_hydrolase_fold"/>
</dbReference>
<dbReference type="SUPFAM" id="SSF53474">
    <property type="entry name" value="alpha/beta-Hydrolases"/>
    <property type="match status" value="1"/>
</dbReference>
<gene>
    <name evidence="7" type="ORF">R3P38DRAFT_2919187</name>
</gene>
<evidence type="ECO:0000256" key="5">
    <source>
        <dbReference type="ARBA" id="ARBA00023180"/>
    </source>
</evidence>
<keyword evidence="8" id="KW-1185">Reference proteome</keyword>
<evidence type="ECO:0000313" key="8">
    <source>
        <dbReference type="Proteomes" id="UP001362999"/>
    </source>
</evidence>
<dbReference type="GO" id="GO:0070008">
    <property type="term" value="F:serine-type exopeptidase activity"/>
    <property type="evidence" value="ECO:0007669"/>
    <property type="project" value="InterPro"/>
</dbReference>
<evidence type="ECO:0000256" key="4">
    <source>
        <dbReference type="ARBA" id="ARBA00022801"/>
    </source>
</evidence>
<dbReference type="Proteomes" id="UP001362999">
    <property type="component" value="Unassembled WGS sequence"/>
</dbReference>
<keyword evidence="5" id="KW-0325">Glycoprotein</keyword>